<dbReference type="SMART" id="SM01100">
    <property type="entry name" value="CRAL_TRIO_N"/>
    <property type="match status" value="1"/>
</dbReference>
<dbReference type="SUPFAM" id="SSF52087">
    <property type="entry name" value="CRAL/TRIO domain"/>
    <property type="match status" value="1"/>
</dbReference>
<dbReference type="SUPFAM" id="SSF46938">
    <property type="entry name" value="CRAL/TRIO N-terminal domain"/>
    <property type="match status" value="1"/>
</dbReference>
<dbReference type="CDD" id="cd00170">
    <property type="entry name" value="SEC14"/>
    <property type="match status" value="1"/>
</dbReference>
<evidence type="ECO:0000256" key="6">
    <source>
        <dbReference type="ARBA" id="ARBA00038020"/>
    </source>
</evidence>
<gene>
    <name evidence="10" type="ORF">L1049_026913</name>
</gene>
<proteinExistence type="inferred from homology"/>
<evidence type="ECO:0000256" key="1">
    <source>
        <dbReference type="ARBA" id="ARBA00004202"/>
    </source>
</evidence>
<reference evidence="10 11" key="1">
    <citation type="journal article" date="2024" name="Plant J.">
        <title>Genome sequences and population genomics reveal climatic adaptation and genomic divergence between two closely related sweetgum species.</title>
        <authorList>
            <person name="Xu W.Q."/>
            <person name="Ren C.Q."/>
            <person name="Zhang X.Y."/>
            <person name="Comes H.P."/>
            <person name="Liu X.H."/>
            <person name="Li Y.G."/>
            <person name="Kettle C.J."/>
            <person name="Jalonen R."/>
            <person name="Gaisberger H."/>
            <person name="Ma Y.Z."/>
            <person name="Qiu Y.X."/>
        </authorList>
    </citation>
    <scope>NUCLEOTIDE SEQUENCE [LARGE SCALE GENOMIC DNA]</scope>
    <source>
        <strain evidence="10">Hangzhou</strain>
    </source>
</reference>
<keyword evidence="8" id="KW-0472">Membrane</keyword>
<feature type="transmembrane region" description="Helical" evidence="8">
    <location>
        <begin position="478"/>
        <end position="495"/>
    </location>
</feature>
<evidence type="ECO:0000256" key="2">
    <source>
        <dbReference type="ARBA" id="ARBA00004395"/>
    </source>
</evidence>
<dbReference type="Pfam" id="PF00650">
    <property type="entry name" value="CRAL_TRIO"/>
    <property type="match status" value="1"/>
</dbReference>
<evidence type="ECO:0000313" key="10">
    <source>
        <dbReference type="EMBL" id="KAK9271323.1"/>
    </source>
</evidence>
<name>A0AAP0NE84_LIQFO</name>
<dbReference type="AlphaFoldDB" id="A0AAP0NE84"/>
<evidence type="ECO:0000256" key="4">
    <source>
        <dbReference type="ARBA" id="ARBA00023034"/>
    </source>
</evidence>
<evidence type="ECO:0000256" key="8">
    <source>
        <dbReference type="SAM" id="Phobius"/>
    </source>
</evidence>
<dbReference type="Gene3D" id="1.10.8.20">
    <property type="entry name" value="N-terminal domain of phosphatidylinositol transfer protein sec14p"/>
    <property type="match status" value="1"/>
</dbReference>
<feature type="compositionally biased region" description="Basic residues" evidence="7">
    <location>
        <begin position="39"/>
        <end position="66"/>
    </location>
</feature>
<keyword evidence="3" id="KW-0653">Protein transport</keyword>
<evidence type="ECO:0000256" key="5">
    <source>
        <dbReference type="ARBA" id="ARBA00023054"/>
    </source>
</evidence>
<keyword evidence="8" id="KW-1133">Transmembrane helix</keyword>
<dbReference type="Proteomes" id="UP001415857">
    <property type="component" value="Unassembled WGS sequence"/>
</dbReference>
<dbReference type="InterPro" id="IPR036273">
    <property type="entry name" value="CRAL/TRIO_N_dom_sf"/>
</dbReference>
<keyword evidence="3" id="KW-0813">Transport</keyword>
<feature type="region of interest" description="Disordered" evidence="7">
    <location>
        <begin position="373"/>
        <end position="393"/>
    </location>
</feature>
<dbReference type="FunFam" id="3.40.525.10:FF:000011">
    <property type="entry name" value="SEC14 cytosolic factor"/>
    <property type="match status" value="1"/>
</dbReference>
<evidence type="ECO:0000259" key="9">
    <source>
        <dbReference type="PROSITE" id="PS50191"/>
    </source>
</evidence>
<dbReference type="Pfam" id="PF03765">
    <property type="entry name" value="CRAL_TRIO_N"/>
    <property type="match status" value="1"/>
</dbReference>
<evidence type="ECO:0000256" key="7">
    <source>
        <dbReference type="SAM" id="MobiDB-lite"/>
    </source>
</evidence>
<dbReference type="GO" id="GO:0005886">
    <property type="term" value="C:plasma membrane"/>
    <property type="evidence" value="ECO:0007669"/>
    <property type="project" value="UniProtKB-SubCell"/>
</dbReference>
<dbReference type="Gene3D" id="3.40.525.10">
    <property type="entry name" value="CRAL-TRIO lipid binding domain"/>
    <property type="match status" value="1"/>
</dbReference>
<keyword evidence="4" id="KW-0333">Golgi apparatus</keyword>
<feature type="compositionally biased region" description="Basic and acidic residues" evidence="7">
    <location>
        <begin position="17"/>
        <end position="38"/>
    </location>
</feature>
<dbReference type="InterPro" id="IPR001251">
    <property type="entry name" value="CRAL-TRIO_dom"/>
</dbReference>
<dbReference type="SMART" id="SM00516">
    <property type="entry name" value="SEC14"/>
    <property type="match status" value="1"/>
</dbReference>
<evidence type="ECO:0000256" key="3">
    <source>
        <dbReference type="ARBA" id="ARBA00022927"/>
    </source>
</evidence>
<keyword evidence="8" id="KW-0812">Transmembrane</keyword>
<feature type="region of interest" description="Disordered" evidence="7">
    <location>
        <begin position="1"/>
        <end position="66"/>
    </location>
</feature>
<dbReference type="PANTHER" id="PTHR45657">
    <property type="entry name" value="CRAL-TRIO DOMAIN-CONTAINING PROTEIN YKL091C-RELATED"/>
    <property type="match status" value="1"/>
</dbReference>
<dbReference type="InterPro" id="IPR011074">
    <property type="entry name" value="CRAL/TRIO_N_dom"/>
</dbReference>
<feature type="compositionally biased region" description="Low complexity" evidence="7">
    <location>
        <begin position="378"/>
        <end position="390"/>
    </location>
</feature>
<comment type="subcellular location">
    <subcellularLocation>
        <location evidence="1">Cell membrane</location>
        <topology evidence="1">Peripheral membrane protein</topology>
    </subcellularLocation>
    <subcellularLocation>
        <location evidence="2">Golgi apparatus membrane</location>
        <topology evidence="2">Peripheral membrane protein</topology>
    </subcellularLocation>
</comment>
<dbReference type="GO" id="GO:0015031">
    <property type="term" value="P:protein transport"/>
    <property type="evidence" value="ECO:0007669"/>
    <property type="project" value="UniProtKB-KW"/>
</dbReference>
<dbReference type="PROSITE" id="PS50191">
    <property type="entry name" value="CRAL_TRIO"/>
    <property type="match status" value="1"/>
</dbReference>
<feature type="domain" description="CRAL-TRIO" evidence="9">
    <location>
        <begin position="152"/>
        <end position="326"/>
    </location>
</feature>
<dbReference type="InterPro" id="IPR036865">
    <property type="entry name" value="CRAL-TRIO_dom_sf"/>
</dbReference>
<keyword evidence="11" id="KW-1185">Reference proteome</keyword>
<dbReference type="EMBL" id="JBBPBK010000014">
    <property type="protein sequence ID" value="KAK9271323.1"/>
    <property type="molecule type" value="Genomic_DNA"/>
</dbReference>
<protein>
    <recommendedName>
        <fullName evidence="9">CRAL-TRIO domain-containing protein</fullName>
    </recommendedName>
</protein>
<sequence length="628" mass="71106">MSGSLDRFTRPCFEGFSGHDERRERKSDFENSEDDNKKTRIGNLKKKAKNASSKFKHSLKKKTRKRSDRRVISVSIEDVRDLGELQAVDAFRRALSLDELLPARHDDYHMLLRFLKARKFDGEKAKHMWADMIQWRKDFGTDSILDDFEFKELNEVLQYYPQGYHGVDKEGRPVYIERLGKVDPNKLMQVTTLDRYLRYHVQEFEKCFAIKFPACSIAAQRHIDSSTTILDVQGVGLKNLTKSARELIMQLQKIDGDNYPETLCQMFIINAGPGFRLLWNTVKTFLDPRTTSKIHVLGNKYQNKLLEIIGASELPEFLGGSCTCADQGGCLRSDKGPWKDTNILKMVLGGEAQCSRQIVTVSNSEGRVIACDKPRYPTTKSSDTSTTESGSEVEDIVTPKIMGSYSHPSLTPVREEARVVGKANYAGGFSEYDECVPMVDKTVDVGWKKQVPSQQSYASRGTLSLPNTQKIPESGICAQIWAVLMAAFMALFTLFRSVALQVTQKLPDSVSDYSDNIADLTLEPVSNEDFRPPSPAPGFTEADLLSSVLKKLGELEEKVDMLQEKSLEMPYEKVELLNAAVYRVDALEAELIATKKALHDALMRQEELLAYIDCQEEAKFRQKKKFCW</sequence>
<comment type="caution">
    <text evidence="10">The sequence shown here is derived from an EMBL/GenBank/DDBJ whole genome shotgun (WGS) entry which is preliminary data.</text>
</comment>
<dbReference type="PANTHER" id="PTHR45657:SF5">
    <property type="entry name" value="PHOSPHATIDYLINOSITOL_PHOSPHATIDYLCHOLINE TRANSFER PROTEIN SFH6"/>
    <property type="match status" value="1"/>
</dbReference>
<evidence type="ECO:0000313" key="11">
    <source>
        <dbReference type="Proteomes" id="UP001415857"/>
    </source>
</evidence>
<dbReference type="InterPro" id="IPR051026">
    <property type="entry name" value="PI/PC_transfer"/>
</dbReference>
<dbReference type="GO" id="GO:0000139">
    <property type="term" value="C:Golgi membrane"/>
    <property type="evidence" value="ECO:0007669"/>
    <property type="project" value="UniProtKB-SubCell"/>
</dbReference>
<keyword evidence="5" id="KW-0175">Coiled coil</keyword>
<comment type="similarity">
    <text evidence="6">Belongs to the SFH family.</text>
</comment>
<organism evidence="10 11">
    <name type="scientific">Liquidambar formosana</name>
    <name type="common">Formosan gum</name>
    <dbReference type="NCBI Taxonomy" id="63359"/>
    <lineage>
        <taxon>Eukaryota</taxon>
        <taxon>Viridiplantae</taxon>
        <taxon>Streptophyta</taxon>
        <taxon>Embryophyta</taxon>
        <taxon>Tracheophyta</taxon>
        <taxon>Spermatophyta</taxon>
        <taxon>Magnoliopsida</taxon>
        <taxon>eudicotyledons</taxon>
        <taxon>Gunneridae</taxon>
        <taxon>Pentapetalae</taxon>
        <taxon>Saxifragales</taxon>
        <taxon>Altingiaceae</taxon>
        <taxon>Liquidambar</taxon>
    </lineage>
</organism>
<accession>A0AAP0NE84</accession>